<dbReference type="RefSeq" id="WP_092525794.1">
    <property type="nucleotide sequence ID" value="NZ_FNCI01000007.1"/>
</dbReference>
<evidence type="ECO:0000313" key="3">
    <source>
        <dbReference type="Proteomes" id="UP000198641"/>
    </source>
</evidence>
<accession>A0A1G7SLA4</accession>
<proteinExistence type="predicted"/>
<feature type="transmembrane region" description="Helical" evidence="1">
    <location>
        <begin position="247"/>
        <end position="264"/>
    </location>
</feature>
<feature type="transmembrane region" description="Helical" evidence="1">
    <location>
        <begin position="276"/>
        <end position="293"/>
    </location>
</feature>
<keyword evidence="3" id="KW-1185">Reference proteome</keyword>
<keyword evidence="1" id="KW-1133">Transmembrane helix</keyword>
<evidence type="ECO:0000256" key="1">
    <source>
        <dbReference type="SAM" id="Phobius"/>
    </source>
</evidence>
<name>A0A1G7SLA4_9GAMM</name>
<gene>
    <name evidence="2" type="ORF">SAMN05216571_1075</name>
</gene>
<keyword evidence="1" id="KW-0812">Transmembrane</keyword>
<protein>
    <submittedName>
        <fullName evidence="2">Uncharacterized protein</fullName>
    </submittedName>
</protein>
<dbReference type="OrthoDB" id="8910137at2"/>
<dbReference type="AlphaFoldDB" id="A0A1G7SLA4"/>
<evidence type="ECO:0000313" key="2">
    <source>
        <dbReference type="EMBL" id="SDG23731.1"/>
    </source>
</evidence>
<sequence>MSEVEKEKKNEELSGGIYDLYVACLKKNNAMASYLKGIPVDGGSLYEVFNFTLKLCEHHIKTNDFSDAKFSYINNGGIERLRGRIKSLVKPEAARNGDDKIGDLAGEIWGLLDWLEANSWGEKKYEVSEAKINLLNSINASSNNRLRESFQKKLIDRLTQDKKFESIVEITSIVNDKVHSSLEAMRHSLDKDIEGANTKAGEILEKLEIAEKSASFTYLYAGFDSLRNNLSTSLEESNGKLNNFKKAIVLLPVAVFILAVVALYSSPETFTWQNKLSVGAPIASIEFVLIYFFRIELSRAKSLEEMLWQADNESAAIAYYAAYSKTENIESSSDIFKKFNDFVFSPVRGSDWNPPTVTDGLSDLSKMFGK</sequence>
<dbReference type="EMBL" id="FNCI01000007">
    <property type="protein sequence ID" value="SDG23731.1"/>
    <property type="molecule type" value="Genomic_DNA"/>
</dbReference>
<dbReference type="Proteomes" id="UP000198641">
    <property type="component" value="Unassembled WGS sequence"/>
</dbReference>
<keyword evidence="1" id="KW-0472">Membrane</keyword>
<organism evidence="2 3">
    <name type="scientific">Onishia taeanensis</name>
    <dbReference type="NCBI Taxonomy" id="284577"/>
    <lineage>
        <taxon>Bacteria</taxon>
        <taxon>Pseudomonadati</taxon>
        <taxon>Pseudomonadota</taxon>
        <taxon>Gammaproteobacteria</taxon>
        <taxon>Oceanospirillales</taxon>
        <taxon>Halomonadaceae</taxon>
        <taxon>Onishia</taxon>
    </lineage>
</organism>
<reference evidence="2 3" key="1">
    <citation type="submission" date="2016-10" db="EMBL/GenBank/DDBJ databases">
        <authorList>
            <person name="de Groot N.N."/>
        </authorList>
    </citation>
    <scope>NUCLEOTIDE SEQUENCE [LARGE SCALE GENOMIC DNA]</scope>
    <source>
        <strain evidence="2 3">BH539</strain>
    </source>
</reference>